<feature type="transmembrane region" description="Helical" evidence="1">
    <location>
        <begin position="64"/>
        <end position="90"/>
    </location>
</feature>
<dbReference type="InterPro" id="IPR018723">
    <property type="entry name" value="DUF2254_membrane"/>
</dbReference>
<feature type="transmembrane region" description="Helical" evidence="1">
    <location>
        <begin position="111"/>
        <end position="134"/>
    </location>
</feature>
<protein>
    <submittedName>
        <fullName evidence="2">Membrane protein</fullName>
    </submittedName>
</protein>
<gene>
    <name evidence="2" type="ORF">FHT01_000232</name>
</gene>
<dbReference type="Pfam" id="PF10011">
    <property type="entry name" value="DUF2254"/>
    <property type="match status" value="1"/>
</dbReference>
<comment type="caution">
    <text evidence="2">The sequence shown here is derived from an EMBL/GenBank/DDBJ whole genome shotgun (WGS) entry which is preliminary data.</text>
</comment>
<evidence type="ECO:0000313" key="2">
    <source>
        <dbReference type="EMBL" id="NIJ22690.1"/>
    </source>
</evidence>
<proteinExistence type="predicted"/>
<feature type="transmembrane region" description="Helical" evidence="1">
    <location>
        <begin position="140"/>
        <end position="161"/>
    </location>
</feature>
<organism evidence="2 3">
    <name type="scientific">Sphingomonas japonica</name>
    <dbReference type="NCBI Taxonomy" id="511662"/>
    <lineage>
        <taxon>Bacteria</taxon>
        <taxon>Pseudomonadati</taxon>
        <taxon>Pseudomonadota</taxon>
        <taxon>Alphaproteobacteria</taxon>
        <taxon>Sphingomonadales</taxon>
        <taxon>Sphingomonadaceae</taxon>
        <taxon>Sphingomonas</taxon>
    </lineage>
</organism>
<accession>A0ABX0TXV7</accession>
<keyword evidence="3" id="KW-1185">Reference proteome</keyword>
<keyword evidence="1" id="KW-1133">Transmembrane helix</keyword>
<feature type="transmembrane region" description="Helical" evidence="1">
    <location>
        <begin position="23"/>
        <end position="44"/>
    </location>
</feature>
<dbReference type="EMBL" id="JAASQP010000001">
    <property type="protein sequence ID" value="NIJ22690.1"/>
    <property type="molecule type" value="Genomic_DNA"/>
</dbReference>
<sequence>MASTSNALIGRTGWLLRQVGKQVWLRTVLFSVAAVAVAVVAAIISPYLPYQPDLTLASGSVQSLLNIIASSMLAVTTFSLSIAVSAYASATSNATPRSTKLLLSDPVAQNALSTFVGSFLFAIVGIIGLSAGVYDARGRVLLFFSTLVVLVLITLALLRWIDALGRFGRVGDTIHRVERATIEALREAGARPGLGALPQRSAGPGAIPIRHERTGPITHIDCGALQEIAEDNDLRVYLQLLPGSVVHPNRTLLYVEPSPGDAAREELRDCFSIDRNRAFDHDPRFGLVVLSEIASRALSPAVNDPGTAIEVLGAALRALIEYGAALRGAEQPCYDRVFAPRLAADDLFAMLFDPIVRDGAAMFEVLARVVHCVAALRDSDPAVMGEAAQSIAGHALAYGEERLAMPWERAALAAIAAEQGFAAQ</sequence>
<keyword evidence="1" id="KW-0812">Transmembrane</keyword>
<evidence type="ECO:0000313" key="3">
    <source>
        <dbReference type="Proteomes" id="UP000788153"/>
    </source>
</evidence>
<keyword evidence="1" id="KW-0472">Membrane</keyword>
<dbReference type="RefSeq" id="WP_140047912.1">
    <property type="nucleotide sequence ID" value="NZ_BAAAEV010000001.1"/>
</dbReference>
<dbReference type="Proteomes" id="UP000788153">
    <property type="component" value="Unassembled WGS sequence"/>
</dbReference>
<evidence type="ECO:0000256" key="1">
    <source>
        <dbReference type="SAM" id="Phobius"/>
    </source>
</evidence>
<reference evidence="2 3" key="1">
    <citation type="submission" date="2020-03" db="EMBL/GenBank/DDBJ databases">
        <title>Genomic Encyclopedia of Type Strains, Phase IV (KMG-IV): sequencing the most valuable type-strain genomes for metagenomic binning, comparative biology and taxonomic classification.</title>
        <authorList>
            <person name="Goeker M."/>
        </authorList>
    </citation>
    <scope>NUCLEOTIDE SEQUENCE [LARGE SCALE GENOMIC DNA]</scope>
    <source>
        <strain evidence="2 3">DSM 22753</strain>
    </source>
</reference>
<name>A0ABX0TXV7_9SPHN</name>